<protein>
    <submittedName>
        <fullName evidence="11">Cell division protein FtsX</fullName>
    </submittedName>
</protein>
<dbReference type="Pfam" id="PF02687">
    <property type="entry name" value="FtsX"/>
    <property type="match status" value="1"/>
</dbReference>
<keyword evidence="11" id="KW-0132">Cell division</keyword>
<feature type="transmembrane region" description="Helical" evidence="8">
    <location>
        <begin position="316"/>
        <end position="345"/>
    </location>
</feature>
<keyword evidence="4" id="KW-1003">Cell membrane</keyword>
<dbReference type="GO" id="GO:0042953">
    <property type="term" value="P:lipoprotein transport"/>
    <property type="evidence" value="ECO:0007669"/>
    <property type="project" value="InterPro"/>
</dbReference>
<evidence type="ECO:0000256" key="4">
    <source>
        <dbReference type="ARBA" id="ARBA00022475"/>
    </source>
</evidence>
<evidence type="ECO:0000256" key="7">
    <source>
        <dbReference type="ARBA" id="ARBA00023136"/>
    </source>
</evidence>
<dbReference type="InterPro" id="IPR011925">
    <property type="entry name" value="LolCE_TM"/>
</dbReference>
<dbReference type="InterPro" id="IPR003838">
    <property type="entry name" value="ABC3_permease_C"/>
</dbReference>
<feature type="domain" description="MacB-like periplasmic core" evidence="10">
    <location>
        <begin position="27"/>
        <end position="243"/>
    </location>
</feature>
<keyword evidence="3" id="KW-0813">Transport</keyword>
<feature type="transmembrane region" description="Helical" evidence="8">
    <location>
        <begin position="20"/>
        <end position="48"/>
    </location>
</feature>
<sequence length="415" mass="44980">MIRPFELLVGLRYTRARKRSHFISFISLISILGITLGIAALITVLSVMNGFGKELRGRILGVVSHVTVTGDDGRLRDWEGVARQAQKNPHVVGRAPYILGQGLVARGKNVSGVAVRGILPREEAQVAEFGARMTAGTLDDLRPDGFGIVVGSALAWKLDLAPGSQVSLVVPQAQATPAGLLPRFKRFTVVGVFRMDMYEYDSGLVLIHLDDAAKLYQTAGAVSGLRLKLDDLDRAPQVSEEIAAGLGAGFRARDWTREHGNFFRALKIEKTVMFVILLLIVTVAMFNVVSMLVVVVTEKESDIAILRTLGASPRSIMGIFMVQGAVVGVIGTLVGTFFGVLLALNVEGLVQLLERLFSMSFVAADVYFISELPSDLRWDDVAMVSGASLILGLLSTLYPAWRASQVQPAEALRYE</sequence>
<evidence type="ECO:0000259" key="9">
    <source>
        <dbReference type="Pfam" id="PF02687"/>
    </source>
</evidence>
<evidence type="ECO:0000256" key="3">
    <source>
        <dbReference type="ARBA" id="ARBA00022448"/>
    </source>
</evidence>
<keyword evidence="6 8" id="KW-1133">Transmembrane helix</keyword>
<feature type="domain" description="ABC3 transporter permease C-terminal" evidence="9">
    <location>
        <begin position="275"/>
        <end position="408"/>
    </location>
</feature>
<dbReference type="InterPro" id="IPR025857">
    <property type="entry name" value="MacB_PCD"/>
</dbReference>
<gene>
    <name evidence="11" type="ORF">A2V92_01125</name>
</gene>
<dbReference type="PANTHER" id="PTHR30489:SF0">
    <property type="entry name" value="LIPOPROTEIN-RELEASING SYSTEM TRANSMEMBRANE PROTEIN LOLE"/>
    <property type="match status" value="1"/>
</dbReference>
<keyword evidence="7 8" id="KW-0472">Membrane</keyword>
<comment type="similarity">
    <text evidence="2">Belongs to the ABC-4 integral membrane protein family. LolC/E subfamily.</text>
</comment>
<reference evidence="11 12" key="1">
    <citation type="journal article" date="2016" name="Nat. Commun.">
        <title>Thousands of microbial genomes shed light on interconnected biogeochemical processes in an aquifer system.</title>
        <authorList>
            <person name="Anantharaman K."/>
            <person name="Brown C.T."/>
            <person name="Hug L.A."/>
            <person name="Sharon I."/>
            <person name="Castelle C.J."/>
            <person name="Probst A.J."/>
            <person name="Thomas B.C."/>
            <person name="Singh A."/>
            <person name="Wilkins M.J."/>
            <person name="Karaoz U."/>
            <person name="Brodie E.L."/>
            <person name="Williams K.H."/>
            <person name="Hubbard S.S."/>
            <person name="Banfield J.F."/>
        </authorList>
    </citation>
    <scope>NUCLEOTIDE SEQUENCE [LARGE SCALE GENOMIC DNA]</scope>
</reference>
<keyword evidence="5 8" id="KW-0812">Transmembrane</keyword>
<feature type="transmembrane region" description="Helical" evidence="8">
    <location>
        <begin position="272"/>
        <end position="296"/>
    </location>
</feature>
<dbReference type="GO" id="GO:0044874">
    <property type="term" value="P:lipoprotein localization to outer membrane"/>
    <property type="evidence" value="ECO:0007669"/>
    <property type="project" value="TreeGrafter"/>
</dbReference>
<dbReference type="GO" id="GO:0098797">
    <property type="term" value="C:plasma membrane protein complex"/>
    <property type="evidence" value="ECO:0007669"/>
    <property type="project" value="TreeGrafter"/>
</dbReference>
<name>A0A1F6TCJ2_9PROT</name>
<proteinExistence type="inferred from homology"/>
<accession>A0A1F6TCJ2</accession>
<evidence type="ECO:0000313" key="11">
    <source>
        <dbReference type="EMBL" id="OGI42789.1"/>
    </source>
</evidence>
<comment type="subcellular location">
    <subcellularLocation>
        <location evidence="1">Cell membrane</location>
        <topology evidence="1">Multi-pass membrane protein</topology>
    </subcellularLocation>
</comment>
<dbReference type="GO" id="GO:0051301">
    <property type="term" value="P:cell division"/>
    <property type="evidence" value="ECO:0007669"/>
    <property type="project" value="UniProtKB-KW"/>
</dbReference>
<dbReference type="Pfam" id="PF12704">
    <property type="entry name" value="MacB_PCD"/>
    <property type="match status" value="1"/>
</dbReference>
<keyword evidence="11" id="KW-0131">Cell cycle</keyword>
<evidence type="ECO:0000313" key="12">
    <source>
        <dbReference type="Proteomes" id="UP000179344"/>
    </source>
</evidence>
<evidence type="ECO:0000256" key="5">
    <source>
        <dbReference type="ARBA" id="ARBA00022692"/>
    </source>
</evidence>
<evidence type="ECO:0000256" key="8">
    <source>
        <dbReference type="SAM" id="Phobius"/>
    </source>
</evidence>
<dbReference type="Proteomes" id="UP000179344">
    <property type="component" value="Unassembled WGS sequence"/>
</dbReference>
<comment type="caution">
    <text evidence="11">The sequence shown here is derived from an EMBL/GenBank/DDBJ whole genome shotgun (WGS) entry which is preliminary data.</text>
</comment>
<organism evidence="11 12">
    <name type="scientific">Candidatus Muproteobacteria bacterium RBG_16_65_31</name>
    <dbReference type="NCBI Taxonomy" id="1817759"/>
    <lineage>
        <taxon>Bacteria</taxon>
        <taxon>Pseudomonadati</taxon>
        <taxon>Pseudomonadota</taxon>
        <taxon>Candidatus Muproteobacteria</taxon>
    </lineage>
</organism>
<dbReference type="InterPro" id="IPR051447">
    <property type="entry name" value="Lipoprotein-release_system"/>
</dbReference>
<evidence type="ECO:0000256" key="1">
    <source>
        <dbReference type="ARBA" id="ARBA00004651"/>
    </source>
</evidence>
<dbReference type="AlphaFoldDB" id="A0A1F6TCJ2"/>
<dbReference type="EMBL" id="MFST01000140">
    <property type="protein sequence ID" value="OGI42789.1"/>
    <property type="molecule type" value="Genomic_DNA"/>
</dbReference>
<evidence type="ECO:0000256" key="2">
    <source>
        <dbReference type="ARBA" id="ARBA00005236"/>
    </source>
</evidence>
<dbReference type="NCBIfam" id="TIGR02212">
    <property type="entry name" value="lolCE"/>
    <property type="match status" value="1"/>
</dbReference>
<dbReference type="PANTHER" id="PTHR30489">
    <property type="entry name" value="LIPOPROTEIN-RELEASING SYSTEM TRANSMEMBRANE PROTEIN LOLE"/>
    <property type="match status" value="1"/>
</dbReference>
<feature type="transmembrane region" description="Helical" evidence="8">
    <location>
        <begin position="381"/>
        <end position="401"/>
    </location>
</feature>
<evidence type="ECO:0000256" key="6">
    <source>
        <dbReference type="ARBA" id="ARBA00022989"/>
    </source>
</evidence>
<evidence type="ECO:0000259" key="10">
    <source>
        <dbReference type="Pfam" id="PF12704"/>
    </source>
</evidence>